<dbReference type="Proteomes" id="UP001497457">
    <property type="component" value="Chromosome 18b"/>
</dbReference>
<gene>
    <name evidence="2" type="ORF">URODEC1_LOCUS40250</name>
</gene>
<sequence length="385" mass="43393">MEEDTPFRRLHEDTIADILLRLPGKSVLRSGAVCKAWRRITTTPHFHAARARRQPASILAHASEDIALDALSVSSPEDDRLRLIRYPGTKLTVPAHCRLLASSDGVLLFKKDTGFYLLFNPVTRQWAQLPRLPAEYCRERDPVYAFYFHQPSGEFRLLCCSLTRGVWYIVSTGAEPRRTYAKQDPELITQFVKPLLMTATMPVALHGNLHWPPLWHFAATLGVVTTADTKMMAFDTVSEQFIQMSGPASTTPSMVKLFEMGGLLAAADFGEDKHVDIWFLEDYSARTWVHRQRVSSPWKYGSTGRPRNGWGMLSVAIASDDEGNIIIGNNDGLAVYNLRKKGVRTVESVMLRKNRVFVSRHVFKRSLEQHASSALPSADFPLIHC</sequence>
<keyword evidence="3" id="KW-1185">Reference proteome</keyword>
<evidence type="ECO:0000259" key="1">
    <source>
        <dbReference type="Pfam" id="PF00646"/>
    </source>
</evidence>
<accession>A0ABC8Z1R2</accession>
<dbReference type="InterPro" id="IPR001810">
    <property type="entry name" value="F-box_dom"/>
</dbReference>
<dbReference type="PANTHER" id="PTHR31672">
    <property type="entry name" value="BNACNNG10540D PROTEIN"/>
    <property type="match status" value="1"/>
</dbReference>
<dbReference type="Gene3D" id="1.20.1280.50">
    <property type="match status" value="1"/>
</dbReference>
<evidence type="ECO:0000313" key="3">
    <source>
        <dbReference type="Proteomes" id="UP001497457"/>
    </source>
</evidence>
<feature type="domain" description="F-box" evidence="1">
    <location>
        <begin position="9"/>
        <end position="47"/>
    </location>
</feature>
<dbReference type="PANTHER" id="PTHR31672:SF2">
    <property type="entry name" value="F-BOX DOMAIN-CONTAINING PROTEIN"/>
    <property type="match status" value="1"/>
</dbReference>
<dbReference type="EMBL" id="OZ075128">
    <property type="protein sequence ID" value="CAL4953592.1"/>
    <property type="molecule type" value="Genomic_DNA"/>
</dbReference>
<dbReference type="Pfam" id="PF00646">
    <property type="entry name" value="F-box"/>
    <property type="match status" value="1"/>
</dbReference>
<reference evidence="2 3" key="2">
    <citation type="submission" date="2024-10" db="EMBL/GenBank/DDBJ databases">
        <authorList>
            <person name="Ryan C."/>
        </authorList>
    </citation>
    <scope>NUCLEOTIDE SEQUENCE [LARGE SCALE GENOMIC DNA]</scope>
</reference>
<dbReference type="InterPro" id="IPR050796">
    <property type="entry name" value="SCF_F-box_component"/>
</dbReference>
<protein>
    <recommendedName>
        <fullName evidence="1">F-box domain-containing protein</fullName>
    </recommendedName>
</protein>
<dbReference type="SUPFAM" id="SSF81383">
    <property type="entry name" value="F-box domain"/>
    <property type="match status" value="1"/>
</dbReference>
<proteinExistence type="predicted"/>
<evidence type="ECO:0000313" key="2">
    <source>
        <dbReference type="EMBL" id="CAL4953592.1"/>
    </source>
</evidence>
<name>A0ABC8Z1R2_9POAL</name>
<organism evidence="2 3">
    <name type="scientific">Urochloa decumbens</name>
    <dbReference type="NCBI Taxonomy" id="240449"/>
    <lineage>
        <taxon>Eukaryota</taxon>
        <taxon>Viridiplantae</taxon>
        <taxon>Streptophyta</taxon>
        <taxon>Embryophyta</taxon>
        <taxon>Tracheophyta</taxon>
        <taxon>Spermatophyta</taxon>
        <taxon>Magnoliopsida</taxon>
        <taxon>Liliopsida</taxon>
        <taxon>Poales</taxon>
        <taxon>Poaceae</taxon>
        <taxon>PACMAD clade</taxon>
        <taxon>Panicoideae</taxon>
        <taxon>Panicodae</taxon>
        <taxon>Paniceae</taxon>
        <taxon>Melinidinae</taxon>
        <taxon>Urochloa</taxon>
    </lineage>
</organism>
<dbReference type="InterPro" id="IPR036047">
    <property type="entry name" value="F-box-like_dom_sf"/>
</dbReference>
<reference evidence="3" key="1">
    <citation type="submission" date="2024-06" db="EMBL/GenBank/DDBJ databases">
        <authorList>
            <person name="Ryan C."/>
        </authorList>
    </citation>
    <scope>NUCLEOTIDE SEQUENCE [LARGE SCALE GENOMIC DNA]</scope>
</reference>
<dbReference type="AlphaFoldDB" id="A0ABC8Z1R2"/>